<dbReference type="InterPro" id="IPR051516">
    <property type="entry name" value="SETDB_methyltransferase"/>
</dbReference>
<dbReference type="Pfam" id="PF05033">
    <property type="entry name" value="Pre-SET"/>
    <property type="match status" value="1"/>
</dbReference>
<dbReference type="Pfam" id="PF00856">
    <property type="entry name" value="SET"/>
    <property type="match status" value="1"/>
</dbReference>
<dbReference type="InterPro" id="IPR007728">
    <property type="entry name" value="Pre-SET_dom"/>
</dbReference>
<dbReference type="SUPFAM" id="SSF54171">
    <property type="entry name" value="DNA-binding domain"/>
    <property type="match status" value="1"/>
</dbReference>
<evidence type="ECO:0000256" key="13">
    <source>
        <dbReference type="ARBA" id="ARBA00023054"/>
    </source>
</evidence>
<dbReference type="InterPro" id="IPR041292">
    <property type="entry name" value="Tudor_4"/>
</dbReference>
<evidence type="ECO:0000256" key="10">
    <source>
        <dbReference type="ARBA" id="ARBA00022833"/>
    </source>
</evidence>
<comment type="subcellular location">
    <subcellularLocation>
        <location evidence="2">Chromosome</location>
    </subcellularLocation>
    <subcellularLocation>
        <location evidence="1">Nucleus</location>
    </subcellularLocation>
</comment>
<evidence type="ECO:0000313" key="21">
    <source>
        <dbReference type="EMBL" id="CAH1397275.1"/>
    </source>
</evidence>
<keyword evidence="13 16" id="KW-0175">Coiled coil</keyword>
<gene>
    <name evidence="21" type="ORF">NEZAVI_LOCUS7132</name>
</gene>
<evidence type="ECO:0000256" key="4">
    <source>
        <dbReference type="ARBA" id="ARBA00022491"/>
    </source>
</evidence>
<keyword evidence="22" id="KW-1185">Reference proteome</keyword>
<dbReference type="Gene3D" id="2.170.270.10">
    <property type="entry name" value="SET domain"/>
    <property type="match status" value="1"/>
</dbReference>
<feature type="compositionally biased region" description="Acidic residues" evidence="17">
    <location>
        <begin position="960"/>
        <end position="977"/>
    </location>
</feature>
<dbReference type="PROSITE" id="PS50280">
    <property type="entry name" value="SET"/>
    <property type="match status" value="1"/>
</dbReference>
<dbReference type="SMART" id="SM00468">
    <property type="entry name" value="PreSET"/>
    <property type="match status" value="1"/>
</dbReference>
<keyword evidence="10" id="KW-0862">Zinc</keyword>
<dbReference type="InterPro" id="IPR001214">
    <property type="entry name" value="SET_dom"/>
</dbReference>
<dbReference type="PANTHER" id="PTHR46024">
    <property type="entry name" value="HISTONE-LYSINE N-METHYLTRANSFERASE EGGLESS"/>
    <property type="match status" value="1"/>
</dbReference>
<evidence type="ECO:0000256" key="6">
    <source>
        <dbReference type="ARBA" id="ARBA00022679"/>
    </source>
</evidence>
<dbReference type="GO" id="GO:0010629">
    <property type="term" value="P:negative regulation of gene expression"/>
    <property type="evidence" value="ECO:0007669"/>
    <property type="project" value="TreeGrafter"/>
</dbReference>
<keyword evidence="12" id="KW-0805">Transcription regulation</keyword>
<dbReference type="Proteomes" id="UP001152798">
    <property type="component" value="Chromosome 3"/>
</dbReference>
<evidence type="ECO:0000256" key="12">
    <source>
        <dbReference type="ARBA" id="ARBA00023015"/>
    </source>
</evidence>
<dbReference type="Pfam" id="PF18358">
    <property type="entry name" value="Tudor_4"/>
    <property type="match status" value="1"/>
</dbReference>
<evidence type="ECO:0008006" key="23">
    <source>
        <dbReference type="Google" id="ProtNLM"/>
    </source>
</evidence>
<dbReference type="InterPro" id="IPR046341">
    <property type="entry name" value="SET_dom_sf"/>
</dbReference>
<dbReference type="GO" id="GO:0032259">
    <property type="term" value="P:methylation"/>
    <property type="evidence" value="ECO:0007669"/>
    <property type="project" value="UniProtKB-KW"/>
</dbReference>
<dbReference type="PROSITE" id="PS50868">
    <property type="entry name" value="POST_SET"/>
    <property type="match status" value="1"/>
</dbReference>
<dbReference type="PANTHER" id="PTHR46024:SF1">
    <property type="entry name" value="HISTONE-LYSINE N-METHYLTRANSFERASE EGGLESS"/>
    <property type="match status" value="1"/>
</dbReference>
<proteinExistence type="predicted"/>
<dbReference type="GO" id="GO:0070828">
    <property type="term" value="P:heterochromatin organization"/>
    <property type="evidence" value="ECO:0007669"/>
    <property type="project" value="TreeGrafter"/>
</dbReference>
<name>A0A9P0H829_NEZVI</name>
<dbReference type="InterPro" id="IPR041291">
    <property type="entry name" value="TUDOR_5"/>
</dbReference>
<dbReference type="InterPro" id="IPR001739">
    <property type="entry name" value="Methyl_CpG_DNA-bd"/>
</dbReference>
<keyword evidence="3" id="KW-0158">Chromosome</keyword>
<keyword evidence="9" id="KW-0677">Repeat</keyword>
<evidence type="ECO:0000256" key="7">
    <source>
        <dbReference type="ARBA" id="ARBA00022691"/>
    </source>
</evidence>
<keyword evidence="4" id="KW-0678">Repressor</keyword>
<keyword evidence="8" id="KW-0479">Metal-binding</keyword>
<evidence type="ECO:0000256" key="8">
    <source>
        <dbReference type="ARBA" id="ARBA00022723"/>
    </source>
</evidence>
<feature type="coiled-coil region" evidence="16">
    <location>
        <begin position="188"/>
        <end position="222"/>
    </location>
</feature>
<feature type="region of interest" description="Disordered" evidence="17">
    <location>
        <begin position="945"/>
        <end position="990"/>
    </location>
</feature>
<dbReference type="Pfam" id="PF01429">
    <property type="entry name" value="MBD"/>
    <property type="match status" value="1"/>
</dbReference>
<evidence type="ECO:0000256" key="11">
    <source>
        <dbReference type="ARBA" id="ARBA00022853"/>
    </source>
</evidence>
<sequence length="1093" mass="125372">MEVSEVNDVVCVDETVPSPPVQVEASTNDPAEIACVDSQEEDELLTLYKEYFLKEPSYFVDLDNEKDCTKQSCINLQCDTGSDFVEPPRIARSYYCAPEGRNLAICKPCLKKVLGFYEDLLDKLRRGKPVSDAKFPAGTEVIIVDDDEEDLLQKELKKKEITGLTEIKEIAEEVKNALPSISRRYNIEGQMDNNLNCLQSEIEQLEDKYRKIEDEINTTYENLFQSMRQLYDTYAPEREEMEELDLPYEEFKEPPMKPLQIRSDENDLIITGFHPESGPPNLPPFGAVEKPKVKAFDKVYVMKVSAFSEWVPAVVEEVIPPPPENPKAVESYKVMINAGKPSAYRKDVSLQLIACYNAPPVRLPVGSRVISRYVNRLKNTVKFFSGMIAEMPSHINNFRYLIFFDDGQAQYGAHDSIRLVCESKANIWDHFNLKVQQFIKRYLVTFPERAMLKVKNLDCIKTEHKGMWVNARVVEIDCSLVHLVFLHDKHSEWLYRGSTRLYPMYIGLHRKGARTRGGPFARRKGPYVQYDVVLSDDEDNQNENARPVRAVARKSSTRLPDLYDTERRLYDRRATSRFPPQQDDGVIEQRIPSKLVKPRLFRPHKCDSSCTDWLTTKEEDIKLLNPLVIPVLYAFSRETEIPTNAISYIAPCGRRLRNIVEVMNYLTETNLKLSLDLFDFDPWVNIFNEYVVSPDMVVMEDLSYGQEIMPIACVNTINRSIPTYMDYMTKRRGSEGVYLNLEPGFLVSCDCTDNCQDKTKCACWQLTYAESQVFPPAAAKNLDQDSIGYQYKRLPNIINTAIYECNSRCKCCVKTCLNRVVQHPLKLKLQLFMTKNKGWGTRCLNDIPAGTFVCVYVGNIYTEAVANEDGKMYGDEYFAELDYIEVVEQSKEGYEDFVDPDEYLNNEKGSEVVRNSNNGNGRHSEDEFEPNVWISPSEYKKSTGMNLRKRSARSVNSDFSDSEDEDNYGLDDSDDEQQGPVNVDVSDNDSVSSLMKPSVRNFYGKDESVYIMDAKAAGNIGRYLNHSCDPNIFVQNVFVDTHDLRFPWVAFFALKYIPAGTELTWDYRYEVGSVPGKKMKCYCGSEYCRGRLL</sequence>
<evidence type="ECO:0000256" key="1">
    <source>
        <dbReference type="ARBA" id="ARBA00004123"/>
    </source>
</evidence>
<dbReference type="AlphaFoldDB" id="A0A9P0H829"/>
<dbReference type="GO" id="GO:0005634">
    <property type="term" value="C:nucleus"/>
    <property type="evidence" value="ECO:0007669"/>
    <property type="project" value="UniProtKB-SubCell"/>
</dbReference>
<evidence type="ECO:0000259" key="20">
    <source>
        <dbReference type="PROSITE" id="PS50868"/>
    </source>
</evidence>
<evidence type="ECO:0000256" key="5">
    <source>
        <dbReference type="ARBA" id="ARBA00022603"/>
    </source>
</evidence>
<feature type="domain" description="Pre-SET" evidence="19">
    <location>
        <begin position="747"/>
        <end position="824"/>
    </location>
</feature>
<dbReference type="SMART" id="SM00317">
    <property type="entry name" value="SET"/>
    <property type="match status" value="1"/>
</dbReference>
<evidence type="ECO:0000256" key="9">
    <source>
        <dbReference type="ARBA" id="ARBA00022737"/>
    </source>
</evidence>
<organism evidence="21 22">
    <name type="scientific">Nezara viridula</name>
    <name type="common">Southern green stink bug</name>
    <name type="synonym">Cimex viridulus</name>
    <dbReference type="NCBI Taxonomy" id="85310"/>
    <lineage>
        <taxon>Eukaryota</taxon>
        <taxon>Metazoa</taxon>
        <taxon>Ecdysozoa</taxon>
        <taxon>Arthropoda</taxon>
        <taxon>Hexapoda</taxon>
        <taxon>Insecta</taxon>
        <taxon>Pterygota</taxon>
        <taxon>Neoptera</taxon>
        <taxon>Paraneoptera</taxon>
        <taxon>Hemiptera</taxon>
        <taxon>Heteroptera</taxon>
        <taxon>Panheteroptera</taxon>
        <taxon>Pentatomomorpha</taxon>
        <taxon>Pentatomoidea</taxon>
        <taxon>Pentatomidae</taxon>
        <taxon>Pentatominae</taxon>
        <taxon>Nezara</taxon>
    </lineage>
</organism>
<protein>
    <recommendedName>
        <fullName evidence="23">Histone-lysine N-methyltransferase eggless</fullName>
    </recommendedName>
</protein>
<dbReference type="PROSITE" id="PS50867">
    <property type="entry name" value="PRE_SET"/>
    <property type="match status" value="1"/>
</dbReference>
<feature type="domain" description="SET" evidence="18">
    <location>
        <begin position="827"/>
        <end position="1068"/>
    </location>
</feature>
<evidence type="ECO:0000313" key="22">
    <source>
        <dbReference type="Proteomes" id="UP001152798"/>
    </source>
</evidence>
<dbReference type="SMART" id="SM00391">
    <property type="entry name" value="MBD"/>
    <property type="match status" value="1"/>
</dbReference>
<keyword evidence="15" id="KW-0539">Nucleus</keyword>
<dbReference type="GO" id="GO:0003677">
    <property type="term" value="F:DNA binding"/>
    <property type="evidence" value="ECO:0007669"/>
    <property type="project" value="InterPro"/>
</dbReference>
<dbReference type="InterPro" id="IPR003616">
    <property type="entry name" value="Post-SET_dom"/>
</dbReference>
<keyword evidence="7" id="KW-0949">S-adenosyl-L-methionine</keyword>
<dbReference type="CDD" id="cd10517">
    <property type="entry name" value="SET_SETDB1"/>
    <property type="match status" value="1"/>
</dbReference>
<evidence type="ECO:0000256" key="2">
    <source>
        <dbReference type="ARBA" id="ARBA00004286"/>
    </source>
</evidence>
<evidence type="ECO:0000256" key="15">
    <source>
        <dbReference type="ARBA" id="ARBA00023242"/>
    </source>
</evidence>
<dbReference type="InterPro" id="IPR016177">
    <property type="entry name" value="DNA-bd_dom_sf"/>
</dbReference>
<dbReference type="GO" id="GO:0005694">
    <property type="term" value="C:chromosome"/>
    <property type="evidence" value="ECO:0007669"/>
    <property type="project" value="UniProtKB-SubCell"/>
</dbReference>
<dbReference type="GO" id="GO:0008270">
    <property type="term" value="F:zinc ion binding"/>
    <property type="evidence" value="ECO:0007669"/>
    <property type="project" value="InterPro"/>
</dbReference>
<evidence type="ECO:0000256" key="17">
    <source>
        <dbReference type="SAM" id="MobiDB-lite"/>
    </source>
</evidence>
<dbReference type="Gene3D" id="3.30.890.10">
    <property type="entry name" value="Methyl-cpg-binding Protein 2, Chain A"/>
    <property type="match status" value="1"/>
</dbReference>
<evidence type="ECO:0000259" key="18">
    <source>
        <dbReference type="PROSITE" id="PS50280"/>
    </source>
</evidence>
<reference evidence="21" key="1">
    <citation type="submission" date="2022-01" db="EMBL/GenBank/DDBJ databases">
        <authorList>
            <person name="King R."/>
        </authorList>
    </citation>
    <scope>NUCLEOTIDE SEQUENCE</scope>
</reference>
<keyword evidence="6" id="KW-0808">Transferase</keyword>
<dbReference type="SUPFAM" id="SSF82199">
    <property type="entry name" value="SET domain"/>
    <property type="match status" value="1"/>
</dbReference>
<feature type="region of interest" description="Disordered" evidence="17">
    <location>
        <begin position="897"/>
        <end position="929"/>
    </location>
</feature>
<dbReference type="Pfam" id="PF18359">
    <property type="entry name" value="Tudor_5"/>
    <property type="match status" value="1"/>
</dbReference>
<dbReference type="GO" id="GO:0046974">
    <property type="term" value="F:histone H3K9 methyltransferase activity"/>
    <property type="evidence" value="ECO:0007669"/>
    <property type="project" value="UniProtKB-ARBA"/>
</dbReference>
<evidence type="ECO:0000256" key="14">
    <source>
        <dbReference type="ARBA" id="ARBA00023163"/>
    </source>
</evidence>
<evidence type="ECO:0000256" key="3">
    <source>
        <dbReference type="ARBA" id="ARBA00022454"/>
    </source>
</evidence>
<dbReference type="CDD" id="cd21181">
    <property type="entry name" value="Tudor_SETDB1_rpt2"/>
    <property type="match status" value="1"/>
</dbReference>
<accession>A0A9P0H829</accession>
<evidence type="ECO:0000256" key="16">
    <source>
        <dbReference type="SAM" id="Coils"/>
    </source>
</evidence>
<evidence type="ECO:0000259" key="19">
    <source>
        <dbReference type="PROSITE" id="PS50867"/>
    </source>
</evidence>
<keyword evidence="5" id="KW-0489">Methyltransferase</keyword>
<feature type="compositionally biased region" description="Low complexity" evidence="17">
    <location>
        <begin position="981"/>
        <end position="990"/>
    </location>
</feature>
<dbReference type="Gene3D" id="2.30.30.140">
    <property type="match status" value="2"/>
</dbReference>
<dbReference type="EMBL" id="OV725079">
    <property type="protein sequence ID" value="CAH1397275.1"/>
    <property type="molecule type" value="Genomic_DNA"/>
</dbReference>
<keyword evidence="14" id="KW-0804">Transcription</keyword>
<keyword evidence="11" id="KW-0156">Chromatin regulator</keyword>
<feature type="domain" description="Post-SET" evidence="20">
    <location>
        <begin position="1077"/>
        <end position="1093"/>
    </location>
</feature>
<dbReference type="OrthoDB" id="5792673at2759"/>